<proteinExistence type="predicted"/>
<dbReference type="Proteomes" id="UP001145742">
    <property type="component" value="Unassembled WGS sequence"/>
</dbReference>
<keyword evidence="2" id="KW-1185">Reference proteome</keyword>
<comment type="caution">
    <text evidence="1">The sequence shown here is derived from an EMBL/GenBank/DDBJ whole genome shotgun (WGS) entry which is preliminary data.</text>
</comment>
<evidence type="ECO:0000313" key="2">
    <source>
        <dbReference type="Proteomes" id="UP001145742"/>
    </source>
</evidence>
<dbReference type="EMBL" id="WHWB01032610">
    <property type="protein sequence ID" value="KAJ7424851.1"/>
    <property type="molecule type" value="Genomic_DNA"/>
</dbReference>
<protein>
    <recommendedName>
        <fullName evidence="3">SAP protein</fullName>
    </recommendedName>
</protein>
<accession>A0ABQ9DPK8</accession>
<gene>
    <name evidence="1" type="ORF">WISP_26322</name>
</gene>
<organism evidence="1 2">
    <name type="scientific">Willisornis vidua</name>
    <name type="common">Xingu scale-backed antbird</name>
    <dbReference type="NCBI Taxonomy" id="1566151"/>
    <lineage>
        <taxon>Eukaryota</taxon>
        <taxon>Metazoa</taxon>
        <taxon>Chordata</taxon>
        <taxon>Craniata</taxon>
        <taxon>Vertebrata</taxon>
        <taxon>Euteleostomi</taxon>
        <taxon>Archelosauria</taxon>
        <taxon>Archosauria</taxon>
        <taxon>Dinosauria</taxon>
        <taxon>Saurischia</taxon>
        <taxon>Theropoda</taxon>
        <taxon>Coelurosauria</taxon>
        <taxon>Aves</taxon>
        <taxon>Neognathae</taxon>
        <taxon>Neoaves</taxon>
        <taxon>Telluraves</taxon>
        <taxon>Australaves</taxon>
        <taxon>Passeriformes</taxon>
        <taxon>Thamnophilidae</taxon>
        <taxon>Willisornis</taxon>
    </lineage>
</organism>
<evidence type="ECO:0000313" key="1">
    <source>
        <dbReference type="EMBL" id="KAJ7424851.1"/>
    </source>
</evidence>
<sequence length="163" mass="17861">MPEHSLGKELPDIHPKPPLAELKPLPCCSTVGCLREESNPHLATTSCQGVVESEEVCPEPPLLQAKHPQVPQPCKGEMHSFCSQGLMKAVEFPLLINLDEVLVQCTRVRSALSCALQLPQDAQHCQPCPDVPPEQCATELSKARTEVKGGKCCFHSKEVQRHL</sequence>
<name>A0ABQ9DPK8_9PASS</name>
<reference evidence="1" key="1">
    <citation type="submission" date="2019-10" db="EMBL/GenBank/DDBJ databases">
        <authorList>
            <person name="Soares A.E.R."/>
            <person name="Aleixo A."/>
            <person name="Schneider P."/>
            <person name="Miyaki C.Y."/>
            <person name="Schneider M.P."/>
            <person name="Mello C."/>
            <person name="Vasconcelos A.T.R."/>
        </authorList>
    </citation>
    <scope>NUCLEOTIDE SEQUENCE</scope>
    <source>
        <tissue evidence="1">Muscle</tissue>
    </source>
</reference>
<evidence type="ECO:0008006" key="3">
    <source>
        <dbReference type="Google" id="ProtNLM"/>
    </source>
</evidence>